<protein>
    <submittedName>
        <fullName evidence="2">Uncharacterized protein</fullName>
    </submittedName>
</protein>
<proteinExistence type="predicted"/>
<evidence type="ECO:0000256" key="1">
    <source>
        <dbReference type="SAM" id="SignalP"/>
    </source>
</evidence>
<dbReference type="Proteomes" id="UP000002384">
    <property type="component" value="Chromosome"/>
</dbReference>
<dbReference type="AlphaFoldDB" id="B7KAE7"/>
<accession>B7KAE7</accession>
<gene>
    <name evidence="2" type="ordered locus">PCC7424_4558</name>
</gene>
<keyword evidence="1" id="KW-0732">Signal</keyword>
<organism evidence="2 3">
    <name type="scientific">Gloeothece citriformis (strain PCC 7424)</name>
    <name type="common">Cyanothece sp. (strain PCC 7424)</name>
    <dbReference type="NCBI Taxonomy" id="65393"/>
    <lineage>
        <taxon>Bacteria</taxon>
        <taxon>Bacillati</taxon>
        <taxon>Cyanobacteriota</taxon>
        <taxon>Cyanophyceae</taxon>
        <taxon>Oscillatoriophycideae</taxon>
        <taxon>Chroococcales</taxon>
        <taxon>Aphanothecaceae</taxon>
        <taxon>Gloeothece</taxon>
        <taxon>Gloeothece citriformis</taxon>
    </lineage>
</organism>
<keyword evidence="3" id="KW-1185">Reference proteome</keyword>
<dbReference type="eggNOG" id="ENOG50320QJ">
    <property type="taxonomic scope" value="Bacteria"/>
</dbReference>
<dbReference type="KEGG" id="cyc:PCC7424_4558"/>
<feature type="chain" id="PRO_5002858864" evidence="1">
    <location>
        <begin position="23"/>
        <end position="122"/>
    </location>
</feature>
<evidence type="ECO:0000313" key="3">
    <source>
        <dbReference type="Proteomes" id="UP000002384"/>
    </source>
</evidence>
<dbReference type="HOGENOM" id="CLU_2022893_0_0_3"/>
<reference evidence="3" key="1">
    <citation type="journal article" date="2011" name="MBio">
        <title>Novel metabolic attributes of the genus Cyanothece, comprising a group of unicellular nitrogen-fixing Cyanobacteria.</title>
        <authorList>
            <person name="Bandyopadhyay A."/>
            <person name="Elvitigala T."/>
            <person name="Welsh E."/>
            <person name="Stockel J."/>
            <person name="Liberton M."/>
            <person name="Min H."/>
            <person name="Sherman L.A."/>
            <person name="Pakrasi H.B."/>
        </authorList>
    </citation>
    <scope>NUCLEOTIDE SEQUENCE [LARGE SCALE GENOMIC DNA]</scope>
    <source>
        <strain evidence="3">PCC 7424</strain>
    </source>
</reference>
<sequence>MKYLLTTLTLSSLFLPLLPSLAAKHFNLYLPIDKSCAVYKGKIDHAQTFPLWIERNRQLMIETDNQLEVAVSFQNQIMSPYQVNSLYSRIISQYSYRTSATGKHIISIQGKAEKATITFCLK</sequence>
<dbReference type="RefSeq" id="WP_015956504.1">
    <property type="nucleotide sequence ID" value="NC_011729.1"/>
</dbReference>
<dbReference type="EMBL" id="CP001291">
    <property type="protein sequence ID" value="ACK72921.1"/>
    <property type="molecule type" value="Genomic_DNA"/>
</dbReference>
<name>B7KAE7_GLOC7</name>
<dbReference type="OrthoDB" id="427018at2"/>
<feature type="signal peptide" evidence="1">
    <location>
        <begin position="1"/>
        <end position="22"/>
    </location>
</feature>
<evidence type="ECO:0000313" key="2">
    <source>
        <dbReference type="EMBL" id="ACK72921.1"/>
    </source>
</evidence>